<sequence>MSSGQWEVVGKSKKSQNGKKKHEDDEKKGKNGPKLEDVVPHTQIKSFYAGMEIDDDKKPAKEKKKDGDKKKKQDKKVEPPKPKPPKTLEGAFEAIDPAELANIITTNKLRFSNAPLVWLKEVASFLNSKTQIDIDDPTFSNQNSMYPLSLVPSTIKSSLEGLLQDAGKANAQLFFDGTLTALANDMSRGQAVNGHRLLLQMLAQDYPEFCVASVQKSASLRNSYQNRPPIGLSLLWAFGQGGNTDFNVGLKAWQDLFLPIIDLKNYTKYVIQYLSKLLDNHAKMDATKVSQEQLIAMFDMVSNKKNSLSKELSSDLMKQLSKYKDIYFSKSGNKLQVTFNLLMKKLPNQYLSGSTLDPYNRVIVESLVDCLAQDDSCNATWRQLFHRCTKQSATLIDYIDSNWAEVSARLKKKSLKASVLQYKEICGEALKGKKKDETVVKTNKICQDILDRMTSTRRFPWLWASFFLLVGIAGLIAYDVSRAGGNFPKSSTGKLLNDLGVLEQSQRAWQKTLSTSARGYLWVETNAPIYYAQTVEVCKPYSQLSKDAFTVAVKKAGLLYSNVKDYIIEKTPVVLATIEQYAPGLIEKIGGYTKSGYDVVKKYSLEYYQVAVDYLGTKVFVGEWAPEILQNRTQTALNTARDHVSLYFHWFREQVHVYSKIP</sequence>
<accession>A0ACC1CRR5</accession>
<gene>
    <name evidence="1" type="ORF">K1T71_010433</name>
</gene>
<organism evidence="1 2">
    <name type="scientific">Dendrolimus kikuchii</name>
    <dbReference type="NCBI Taxonomy" id="765133"/>
    <lineage>
        <taxon>Eukaryota</taxon>
        <taxon>Metazoa</taxon>
        <taxon>Ecdysozoa</taxon>
        <taxon>Arthropoda</taxon>
        <taxon>Hexapoda</taxon>
        <taxon>Insecta</taxon>
        <taxon>Pterygota</taxon>
        <taxon>Neoptera</taxon>
        <taxon>Endopterygota</taxon>
        <taxon>Lepidoptera</taxon>
        <taxon>Glossata</taxon>
        <taxon>Ditrysia</taxon>
        <taxon>Bombycoidea</taxon>
        <taxon>Lasiocampidae</taxon>
        <taxon>Dendrolimus</taxon>
    </lineage>
</organism>
<protein>
    <submittedName>
        <fullName evidence="1">Uncharacterized protein</fullName>
    </submittedName>
</protein>
<name>A0ACC1CRR5_9NEOP</name>
<evidence type="ECO:0000313" key="1">
    <source>
        <dbReference type="EMBL" id="KAJ0174287.1"/>
    </source>
</evidence>
<reference evidence="1 2" key="1">
    <citation type="journal article" date="2021" name="Front. Genet.">
        <title>Chromosome-Level Genome Assembly Reveals Significant Gene Expansion in the Toll and IMD Signaling Pathways of Dendrolimus kikuchii.</title>
        <authorList>
            <person name="Zhou J."/>
            <person name="Wu P."/>
            <person name="Xiong Z."/>
            <person name="Liu N."/>
            <person name="Zhao N."/>
            <person name="Ji M."/>
            <person name="Qiu Y."/>
            <person name="Yang B."/>
        </authorList>
    </citation>
    <scope>NUCLEOTIDE SEQUENCE [LARGE SCALE GENOMIC DNA]</scope>
    <source>
        <strain evidence="1">Ann1</strain>
    </source>
</reference>
<evidence type="ECO:0000313" key="2">
    <source>
        <dbReference type="Proteomes" id="UP000824533"/>
    </source>
</evidence>
<dbReference type="Proteomes" id="UP000824533">
    <property type="component" value="Linkage Group LG18"/>
</dbReference>
<keyword evidence="2" id="KW-1185">Reference proteome</keyword>
<comment type="caution">
    <text evidence="1">The sequence shown here is derived from an EMBL/GenBank/DDBJ whole genome shotgun (WGS) entry which is preliminary data.</text>
</comment>
<dbReference type="EMBL" id="CM034404">
    <property type="protein sequence ID" value="KAJ0174287.1"/>
    <property type="molecule type" value="Genomic_DNA"/>
</dbReference>
<proteinExistence type="predicted"/>